<proteinExistence type="predicted"/>
<name>A0A094WT03_ALKAL</name>
<dbReference type="EMBL" id="ALPT02000001">
    <property type="protein sequence ID" value="KGA99193.1"/>
    <property type="molecule type" value="Genomic_DNA"/>
</dbReference>
<evidence type="ECO:0000313" key="1">
    <source>
        <dbReference type="EMBL" id="KGA99193.1"/>
    </source>
</evidence>
<protein>
    <submittedName>
        <fullName evidence="1">Uncharacterized protein</fullName>
    </submittedName>
</protein>
<dbReference type="OrthoDB" id="2867593at2"/>
<organism evidence="1 3">
    <name type="scientific">Alkalihalobacillus alcalophilus ATCC 27647 = CGMCC 1.3604</name>
    <dbReference type="NCBI Taxonomy" id="1218173"/>
    <lineage>
        <taxon>Bacteria</taxon>
        <taxon>Bacillati</taxon>
        <taxon>Bacillota</taxon>
        <taxon>Bacilli</taxon>
        <taxon>Bacillales</taxon>
        <taxon>Bacillaceae</taxon>
        <taxon>Alkalihalobacillus</taxon>
    </lineage>
</organism>
<dbReference type="EMBL" id="JALP01000114">
    <property type="protein sequence ID" value="THG90798.1"/>
    <property type="molecule type" value="Genomic_DNA"/>
</dbReference>
<keyword evidence="3" id="KW-1185">Reference proteome</keyword>
<dbReference type="Proteomes" id="UP000297014">
    <property type="component" value="Unassembled WGS sequence"/>
</dbReference>
<gene>
    <name evidence="2" type="ORF">AJ85_08735</name>
    <name evidence="1" type="ORF">BALCAV_0200640</name>
</gene>
<sequence>MDRDQSFVSTTLLKLLNEQTDLSGTQIDLIDGFLFMLKKIKRHKTIRLINEKEIHPRFWRSHNRAFGYETKNHINEREFRLLYEFYLNVAFKEGFVEGKREYIQVTEKGLVYLQRRKEEQLELLFQYIWG</sequence>
<reference evidence="2 4" key="2">
    <citation type="submission" date="2014-01" db="EMBL/GenBank/DDBJ databases">
        <title>Draft genome sequencing of Bacillus alcalophilus CGMCC 1.3604.</title>
        <authorList>
            <person name="Yang J."/>
            <person name="Diao L."/>
            <person name="Yang S."/>
        </authorList>
    </citation>
    <scope>NUCLEOTIDE SEQUENCE [LARGE SCALE GENOMIC DNA]</scope>
    <source>
        <strain evidence="2 4">CGMCC 1.3604</strain>
    </source>
</reference>
<dbReference type="Proteomes" id="UP000002754">
    <property type="component" value="Unassembled WGS sequence"/>
</dbReference>
<dbReference type="eggNOG" id="ENOG5030D05">
    <property type="taxonomic scope" value="Bacteria"/>
</dbReference>
<evidence type="ECO:0000313" key="3">
    <source>
        <dbReference type="Proteomes" id="UP000002754"/>
    </source>
</evidence>
<evidence type="ECO:0000313" key="2">
    <source>
        <dbReference type="EMBL" id="THG90798.1"/>
    </source>
</evidence>
<accession>A0A094WT03</accession>
<dbReference type="AlphaFoldDB" id="A0A094WT03"/>
<evidence type="ECO:0000313" key="4">
    <source>
        <dbReference type="Proteomes" id="UP000297014"/>
    </source>
</evidence>
<dbReference type="RefSeq" id="WP_003324296.1">
    <property type="nucleotide sequence ID" value="NZ_ALPT02000001.1"/>
</dbReference>
<comment type="caution">
    <text evidence="1">The sequence shown here is derived from an EMBL/GenBank/DDBJ whole genome shotgun (WGS) entry which is preliminary data.</text>
</comment>
<reference evidence="1 3" key="1">
    <citation type="journal article" date="2014" name="Genome Announc.">
        <title>Draft Genome Sequence of Bacillus alcalophilus AV1934, a Classic Alkaliphile Isolated from Human Feces in 1934.</title>
        <authorList>
            <person name="Attie O."/>
            <person name="Jayaprakash A."/>
            <person name="Shah H."/>
            <person name="Paulsen I.T."/>
            <person name="Morino M."/>
            <person name="Takahashi Y."/>
            <person name="Narumi I."/>
            <person name="Sachidanandam R."/>
            <person name="Satoh K."/>
            <person name="Ito M."/>
            <person name="Krulwich T.A."/>
        </authorList>
    </citation>
    <scope>NUCLEOTIDE SEQUENCE [LARGE SCALE GENOMIC DNA]</scope>
    <source>
        <strain evidence="1 3">AV1934</strain>
    </source>
</reference>